<proteinExistence type="predicted"/>
<feature type="coiled-coil region" evidence="1">
    <location>
        <begin position="80"/>
        <end position="107"/>
    </location>
</feature>
<sequence length="315" mass="34740">MAREKILEQVYKAIGALRAKGGGSLNVAQVAKQSKLARTTFYQDDPEWVEVRDVIHGKPSPKVPLVEVSTPIATESETKVARLATRVDEIETRIRNLEQLSDVAYRRMADQILYYATIASETPKKLENRGRNIRELNAALDENRKLRAALAEAGAAADAPAGAAALVSKKIIALPSELQPDDIYDRFLSELHNMIPSRGAGTPVVAVYLLCGLPLSGRSKWIDQHKVGGPGVALYVETTGHNAKIRSRFIDRLREKSDASIHCVRLRADVATCIQRSSLQNQGAKHLLTERRIQKLATDFEEVSLAEQFNSIILA</sequence>
<organism evidence="2 3">
    <name type="scientific">Noviherbaspirillum pedocola</name>
    <dbReference type="NCBI Taxonomy" id="2801341"/>
    <lineage>
        <taxon>Bacteria</taxon>
        <taxon>Pseudomonadati</taxon>
        <taxon>Pseudomonadota</taxon>
        <taxon>Betaproteobacteria</taxon>
        <taxon>Burkholderiales</taxon>
        <taxon>Oxalobacteraceae</taxon>
        <taxon>Noviherbaspirillum</taxon>
    </lineage>
</organism>
<comment type="caution">
    <text evidence="2">The sequence shown here is derived from an EMBL/GenBank/DDBJ whole genome shotgun (WGS) entry which is preliminary data.</text>
</comment>
<reference evidence="2" key="1">
    <citation type="submission" date="2021-01" db="EMBL/GenBank/DDBJ databases">
        <title>Genome sequence of strain Noviherbaspirillum sp. DKR-6.</title>
        <authorList>
            <person name="Chaudhary D.K."/>
        </authorList>
    </citation>
    <scope>NUCLEOTIDE SEQUENCE</scope>
    <source>
        <strain evidence="2">DKR-6</strain>
    </source>
</reference>
<accession>A0A934SZG2</accession>
<evidence type="ECO:0000313" key="2">
    <source>
        <dbReference type="EMBL" id="MBK4735539.1"/>
    </source>
</evidence>
<gene>
    <name evidence="2" type="ORF">JJB74_13025</name>
</gene>
<dbReference type="InterPro" id="IPR027417">
    <property type="entry name" value="P-loop_NTPase"/>
</dbReference>
<evidence type="ECO:0000256" key="1">
    <source>
        <dbReference type="SAM" id="Coils"/>
    </source>
</evidence>
<dbReference type="AlphaFoldDB" id="A0A934SZG2"/>
<dbReference type="EMBL" id="JAEPBG010000004">
    <property type="protein sequence ID" value="MBK4735539.1"/>
    <property type="molecule type" value="Genomic_DNA"/>
</dbReference>
<dbReference type="RefSeq" id="WP_200592288.1">
    <property type="nucleotide sequence ID" value="NZ_JAEPBG010000004.1"/>
</dbReference>
<evidence type="ECO:0000313" key="3">
    <source>
        <dbReference type="Proteomes" id="UP000622890"/>
    </source>
</evidence>
<dbReference type="Proteomes" id="UP000622890">
    <property type="component" value="Unassembled WGS sequence"/>
</dbReference>
<protein>
    <submittedName>
        <fullName evidence="2">Uncharacterized protein</fullName>
    </submittedName>
</protein>
<name>A0A934SZG2_9BURK</name>
<keyword evidence="1" id="KW-0175">Coiled coil</keyword>
<dbReference type="Gene3D" id="3.40.50.300">
    <property type="entry name" value="P-loop containing nucleotide triphosphate hydrolases"/>
    <property type="match status" value="1"/>
</dbReference>
<keyword evidence="3" id="KW-1185">Reference proteome</keyword>